<protein>
    <recommendedName>
        <fullName evidence="2">DUF7330 domain-containing protein</fullName>
    </recommendedName>
</protein>
<dbReference type="Pfam" id="PF24016">
    <property type="entry name" value="DUF7330"/>
    <property type="match status" value="2"/>
</dbReference>
<feature type="compositionally biased region" description="Low complexity" evidence="1">
    <location>
        <begin position="457"/>
        <end position="472"/>
    </location>
</feature>
<feature type="compositionally biased region" description="Low complexity" evidence="1">
    <location>
        <begin position="183"/>
        <end position="203"/>
    </location>
</feature>
<dbReference type="OrthoDB" id="5289249at2759"/>
<feature type="compositionally biased region" description="Pro residues" evidence="1">
    <location>
        <begin position="107"/>
        <end position="125"/>
    </location>
</feature>
<feature type="domain" description="DUF7330" evidence="2">
    <location>
        <begin position="264"/>
        <end position="439"/>
    </location>
</feature>
<organism evidence="3 4">
    <name type="scientific">Schizopora paradoxa</name>
    <dbReference type="NCBI Taxonomy" id="27342"/>
    <lineage>
        <taxon>Eukaryota</taxon>
        <taxon>Fungi</taxon>
        <taxon>Dikarya</taxon>
        <taxon>Basidiomycota</taxon>
        <taxon>Agaricomycotina</taxon>
        <taxon>Agaricomycetes</taxon>
        <taxon>Hymenochaetales</taxon>
        <taxon>Schizoporaceae</taxon>
        <taxon>Schizopora</taxon>
    </lineage>
</organism>
<evidence type="ECO:0000256" key="1">
    <source>
        <dbReference type="SAM" id="MobiDB-lite"/>
    </source>
</evidence>
<feature type="region of interest" description="Disordered" evidence="1">
    <location>
        <begin position="447"/>
        <end position="484"/>
    </location>
</feature>
<dbReference type="EMBL" id="KQ086278">
    <property type="protein sequence ID" value="KLO05679.1"/>
    <property type="molecule type" value="Genomic_DNA"/>
</dbReference>
<feature type="domain" description="DUF7330" evidence="2">
    <location>
        <begin position="482"/>
        <end position="541"/>
    </location>
</feature>
<accession>A0A0H2R1N3</accession>
<evidence type="ECO:0000259" key="2">
    <source>
        <dbReference type="Pfam" id="PF24016"/>
    </source>
</evidence>
<evidence type="ECO:0000313" key="3">
    <source>
        <dbReference type="EMBL" id="KLO05679.1"/>
    </source>
</evidence>
<dbReference type="STRING" id="27342.A0A0H2R1N3"/>
<feature type="compositionally biased region" description="Low complexity" evidence="1">
    <location>
        <begin position="159"/>
        <end position="172"/>
    </location>
</feature>
<dbReference type="Proteomes" id="UP000053477">
    <property type="component" value="Unassembled WGS sequence"/>
</dbReference>
<dbReference type="InterPro" id="IPR055754">
    <property type="entry name" value="DUF7330"/>
</dbReference>
<feature type="region of interest" description="Disordered" evidence="1">
    <location>
        <begin position="68"/>
        <end position="203"/>
    </location>
</feature>
<dbReference type="AlphaFoldDB" id="A0A0H2R1N3"/>
<keyword evidence="4" id="KW-1185">Reference proteome</keyword>
<evidence type="ECO:0000313" key="4">
    <source>
        <dbReference type="Proteomes" id="UP000053477"/>
    </source>
</evidence>
<sequence>MILLDVIDAQEKLAQEQEQEMQRVSGLTRRMRTLSVRSHKEFLPPYTPEASSRPYHQQHQQETWTMMAPSNYTNGFPTHALPPDPPRNRNHYSSVSYDSQQRRHPQHPPARPPVPSSISVPPPISPRSHFPNNSSSSDRRTLTAATGSGYLHPRAASDASSAGSVHSMASSSTRTLVPPSPHPSSISSPSTASMSLSTPSSTLLSLSPSAPSFHAQMTMADASLRYPSTLSLPFFSAESDPQQLMANNMSAKSEAPPRAVRPANHVHIVRKSAPLMGTYIIDPTLHVPECLLPDAIFSMPAMMAPSGPSAKGKGKQRARYNLSLMTDSSDVCADVWVREGCAAAVSQRTLRSANACADDFDDNFNAYWDTGWDTADTGATWFESDAPRAELVAKSEAGSVMLKLHAPRSQRFRLYAFSTQGSVAIGVPRTFNGPIFTSTCVDLDDGTCKPKRKGSDGSDSQSSMSMGSMKGSHNLSPPPPLQISPEMEDRVAELTDRKNPRGLYFVGDTRRWNIKNMYDWDGDELHIASRSGSIGIFYNTEPFMLLPKTSNPISKFLSHIANAV</sequence>
<proteinExistence type="predicted"/>
<name>A0A0H2R1N3_9AGAM</name>
<dbReference type="InParanoid" id="A0A0H2R1N3"/>
<gene>
    <name evidence="3" type="ORF">SCHPADRAFT_946715</name>
</gene>
<reference evidence="3 4" key="1">
    <citation type="submission" date="2015-04" db="EMBL/GenBank/DDBJ databases">
        <title>Complete genome sequence of Schizopora paradoxa KUC8140, a cosmopolitan wood degrader in East Asia.</title>
        <authorList>
            <consortium name="DOE Joint Genome Institute"/>
            <person name="Min B."/>
            <person name="Park H."/>
            <person name="Jang Y."/>
            <person name="Kim J.-J."/>
            <person name="Kim K.H."/>
            <person name="Pangilinan J."/>
            <person name="Lipzen A."/>
            <person name="Riley R."/>
            <person name="Grigoriev I.V."/>
            <person name="Spatafora J.W."/>
            <person name="Choi I.-G."/>
        </authorList>
    </citation>
    <scope>NUCLEOTIDE SEQUENCE [LARGE SCALE GENOMIC DNA]</scope>
    <source>
        <strain evidence="3 4">KUC8140</strain>
    </source>
</reference>